<dbReference type="Proteomes" id="UP000230233">
    <property type="component" value="Chromosome X"/>
</dbReference>
<comment type="caution">
    <text evidence="1">The sequence shown here is derived from an EMBL/GenBank/DDBJ whole genome shotgun (WGS) entry which is preliminary data.</text>
</comment>
<dbReference type="EMBL" id="PDUG01000006">
    <property type="protein sequence ID" value="PIC17583.1"/>
    <property type="molecule type" value="Genomic_DNA"/>
</dbReference>
<evidence type="ECO:0000313" key="2">
    <source>
        <dbReference type="Proteomes" id="UP000230233"/>
    </source>
</evidence>
<name>A0A2G5SRN0_9PELO</name>
<organism evidence="1 2">
    <name type="scientific">Caenorhabditis nigoni</name>
    <dbReference type="NCBI Taxonomy" id="1611254"/>
    <lineage>
        <taxon>Eukaryota</taxon>
        <taxon>Metazoa</taxon>
        <taxon>Ecdysozoa</taxon>
        <taxon>Nematoda</taxon>
        <taxon>Chromadorea</taxon>
        <taxon>Rhabditida</taxon>
        <taxon>Rhabditina</taxon>
        <taxon>Rhabditomorpha</taxon>
        <taxon>Rhabditoidea</taxon>
        <taxon>Rhabditidae</taxon>
        <taxon>Peloderinae</taxon>
        <taxon>Caenorhabditis</taxon>
    </lineage>
</organism>
<gene>
    <name evidence="1" type="primary">Cnig_chr_X.g23777</name>
    <name evidence="1" type="ORF">B9Z55_023777</name>
</gene>
<accession>A0A2G5SRN0</accession>
<protein>
    <submittedName>
        <fullName evidence="1">Uncharacterized protein</fullName>
    </submittedName>
</protein>
<reference evidence="2" key="1">
    <citation type="submission" date="2017-10" db="EMBL/GenBank/DDBJ databases">
        <title>Rapid genome shrinkage in a self-fertile nematode reveals novel sperm competition proteins.</title>
        <authorList>
            <person name="Yin D."/>
            <person name="Schwarz E.M."/>
            <person name="Thomas C.G."/>
            <person name="Felde R.L."/>
            <person name="Korf I.F."/>
            <person name="Cutter A.D."/>
            <person name="Schartner C.M."/>
            <person name="Ralston E.J."/>
            <person name="Meyer B.J."/>
            <person name="Haag E.S."/>
        </authorList>
    </citation>
    <scope>NUCLEOTIDE SEQUENCE [LARGE SCALE GENOMIC DNA]</scope>
    <source>
        <strain evidence="2">JU1422</strain>
    </source>
</reference>
<sequence length="80" mass="8981">MGDSMLSRIKKGFFDAVKLVRRLSNRRRVRLSQREACLIYFTPSEAKNLSHTAEGLLPGLTVSAHIVIPPAMQAIRFAQL</sequence>
<evidence type="ECO:0000313" key="1">
    <source>
        <dbReference type="EMBL" id="PIC17583.1"/>
    </source>
</evidence>
<keyword evidence="2" id="KW-1185">Reference proteome</keyword>
<dbReference type="AlphaFoldDB" id="A0A2G5SRN0"/>
<proteinExistence type="predicted"/>